<evidence type="ECO:0000256" key="1">
    <source>
        <dbReference type="SAM" id="SignalP"/>
    </source>
</evidence>
<proteinExistence type="predicted"/>
<keyword evidence="3" id="KW-1185">Reference proteome</keyword>
<evidence type="ECO:0000313" key="2">
    <source>
        <dbReference type="EMBL" id="CRL03982.1"/>
    </source>
</evidence>
<dbReference type="EMBL" id="CVRI01000060">
    <property type="protein sequence ID" value="CRL03982.1"/>
    <property type="molecule type" value="Genomic_DNA"/>
</dbReference>
<keyword evidence="1" id="KW-0732">Signal</keyword>
<accession>A0A1J1IXU9</accession>
<dbReference type="Proteomes" id="UP000183832">
    <property type="component" value="Unassembled WGS sequence"/>
</dbReference>
<dbReference type="AlphaFoldDB" id="A0A1J1IXU9"/>
<feature type="chain" id="PRO_5012882006" evidence="1">
    <location>
        <begin position="25"/>
        <end position="80"/>
    </location>
</feature>
<gene>
    <name evidence="2" type="ORF">CLUMA_CG017101</name>
</gene>
<protein>
    <submittedName>
        <fullName evidence="2">CLUMA_CG017101, isoform A</fullName>
    </submittedName>
</protein>
<evidence type="ECO:0000313" key="3">
    <source>
        <dbReference type="Proteomes" id="UP000183832"/>
    </source>
</evidence>
<name>A0A1J1IXU9_9DIPT</name>
<organism evidence="2 3">
    <name type="scientific">Clunio marinus</name>
    <dbReference type="NCBI Taxonomy" id="568069"/>
    <lineage>
        <taxon>Eukaryota</taxon>
        <taxon>Metazoa</taxon>
        <taxon>Ecdysozoa</taxon>
        <taxon>Arthropoda</taxon>
        <taxon>Hexapoda</taxon>
        <taxon>Insecta</taxon>
        <taxon>Pterygota</taxon>
        <taxon>Neoptera</taxon>
        <taxon>Endopterygota</taxon>
        <taxon>Diptera</taxon>
        <taxon>Nematocera</taxon>
        <taxon>Chironomoidea</taxon>
        <taxon>Chironomidae</taxon>
        <taxon>Clunio</taxon>
    </lineage>
</organism>
<sequence length="80" mass="9124">MILCSVTNFFHFFCLTSCSDITSAANETELLGLQTIYTTQSSASYQRDSTPFNLFIPLRTFNAHLFKAKLFPHVQFTDFS</sequence>
<reference evidence="2 3" key="1">
    <citation type="submission" date="2015-04" db="EMBL/GenBank/DDBJ databases">
        <authorList>
            <person name="Syromyatnikov M.Y."/>
            <person name="Popov V.N."/>
        </authorList>
    </citation>
    <scope>NUCLEOTIDE SEQUENCE [LARGE SCALE GENOMIC DNA]</scope>
</reference>
<feature type="signal peptide" evidence="1">
    <location>
        <begin position="1"/>
        <end position="24"/>
    </location>
</feature>